<protein>
    <submittedName>
        <fullName evidence="2">Uncharacterized protein</fullName>
    </submittedName>
</protein>
<sequence length="83" mass="8821">MAGTGNCQVIVFTVSPDSPPPTGRTAPDRNPSSRTDSVYGIAIGIGSGDHTTLRTKLVDIGGWQEFEGESIENRSPIDMSWGK</sequence>
<dbReference type="AlphaFoldDB" id="A0A834J1G5"/>
<comment type="caution">
    <text evidence="2">The sequence shown here is derived from an EMBL/GenBank/DDBJ whole genome shotgun (WGS) entry which is preliminary data.</text>
</comment>
<proteinExistence type="predicted"/>
<reference evidence="2" key="1">
    <citation type="submission" date="2020-08" db="EMBL/GenBank/DDBJ databases">
        <title>Genome sequencing and assembly of the red palm weevil Rhynchophorus ferrugineus.</title>
        <authorList>
            <person name="Dias G.B."/>
            <person name="Bergman C.M."/>
            <person name="Manee M."/>
        </authorList>
    </citation>
    <scope>NUCLEOTIDE SEQUENCE</scope>
    <source>
        <strain evidence="2">AA-2017</strain>
        <tissue evidence="2">Whole larva</tissue>
    </source>
</reference>
<accession>A0A834J1G5</accession>
<dbReference type="EMBL" id="JAACXV010000061">
    <property type="protein sequence ID" value="KAF7285132.1"/>
    <property type="molecule type" value="Genomic_DNA"/>
</dbReference>
<gene>
    <name evidence="2" type="ORF">GWI33_011983</name>
</gene>
<evidence type="ECO:0000256" key="1">
    <source>
        <dbReference type="SAM" id="MobiDB-lite"/>
    </source>
</evidence>
<keyword evidence="3" id="KW-1185">Reference proteome</keyword>
<name>A0A834J1G5_RHYFE</name>
<evidence type="ECO:0000313" key="3">
    <source>
        <dbReference type="Proteomes" id="UP000625711"/>
    </source>
</evidence>
<evidence type="ECO:0000313" key="2">
    <source>
        <dbReference type="EMBL" id="KAF7285132.1"/>
    </source>
</evidence>
<dbReference type="Proteomes" id="UP000625711">
    <property type="component" value="Unassembled WGS sequence"/>
</dbReference>
<feature type="region of interest" description="Disordered" evidence="1">
    <location>
        <begin position="11"/>
        <end position="37"/>
    </location>
</feature>
<organism evidence="2 3">
    <name type="scientific">Rhynchophorus ferrugineus</name>
    <name type="common">Red palm weevil</name>
    <name type="synonym">Curculio ferrugineus</name>
    <dbReference type="NCBI Taxonomy" id="354439"/>
    <lineage>
        <taxon>Eukaryota</taxon>
        <taxon>Metazoa</taxon>
        <taxon>Ecdysozoa</taxon>
        <taxon>Arthropoda</taxon>
        <taxon>Hexapoda</taxon>
        <taxon>Insecta</taxon>
        <taxon>Pterygota</taxon>
        <taxon>Neoptera</taxon>
        <taxon>Endopterygota</taxon>
        <taxon>Coleoptera</taxon>
        <taxon>Polyphaga</taxon>
        <taxon>Cucujiformia</taxon>
        <taxon>Curculionidae</taxon>
        <taxon>Dryophthorinae</taxon>
        <taxon>Rhynchophorus</taxon>
    </lineage>
</organism>